<evidence type="ECO:0000256" key="5">
    <source>
        <dbReference type="ARBA" id="ARBA00023136"/>
    </source>
</evidence>
<feature type="non-terminal residue" evidence="9">
    <location>
        <position position="517"/>
    </location>
</feature>
<keyword evidence="2 7" id="KW-0812">Transmembrane</keyword>
<dbReference type="Gene3D" id="1.10.287.70">
    <property type="match status" value="1"/>
</dbReference>
<evidence type="ECO:0000256" key="6">
    <source>
        <dbReference type="SAM" id="MobiDB-lite"/>
    </source>
</evidence>
<dbReference type="PANTHER" id="PTHR10037">
    <property type="entry name" value="VOLTAGE-GATED CATION CHANNEL CALCIUM AND SODIUM"/>
    <property type="match status" value="1"/>
</dbReference>
<evidence type="ECO:0000256" key="7">
    <source>
        <dbReference type="SAM" id="Phobius"/>
    </source>
</evidence>
<dbReference type="InterPro" id="IPR027359">
    <property type="entry name" value="Volt_channel_dom_sf"/>
</dbReference>
<dbReference type="EMBL" id="CAJNDS010000630">
    <property type="protein sequence ID" value="CAE7223816.1"/>
    <property type="molecule type" value="Genomic_DNA"/>
</dbReference>
<protein>
    <submittedName>
        <fullName evidence="9">NaCP60E protein</fullName>
    </submittedName>
</protein>
<dbReference type="InterPro" id="IPR011992">
    <property type="entry name" value="EF-hand-dom_pair"/>
</dbReference>
<name>A0A812KH01_9DINO</name>
<feature type="compositionally biased region" description="Acidic residues" evidence="6">
    <location>
        <begin position="1"/>
        <end position="12"/>
    </location>
</feature>
<keyword evidence="3" id="KW-0106">Calcium</keyword>
<dbReference type="Pfam" id="PF00520">
    <property type="entry name" value="Ion_trans"/>
    <property type="match status" value="1"/>
</dbReference>
<dbReference type="GO" id="GO:0001518">
    <property type="term" value="C:voltage-gated sodium channel complex"/>
    <property type="evidence" value="ECO:0007669"/>
    <property type="project" value="TreeGrafter"/>
</dbReference>
<feature type="transmembrane region" description="Helical" evidence="7">
    <location>
        <begin position="246"/>
        <end position="268"/>
    </location>
</feature>
<keyword evidence="5 7" id="KW-0472">Membrane</keyword>
<feature type="transmembrane region" description="Helical" evidence="7">
    <location>
        <begin position="146"/>
        <end position="164"/>
    </location>
</feature>
<reference evidence="9" key="1">
    <citation type="submission" date="2021-02" db="EMBL/GenBank/DDBJ databases">
        <authorList>
            <person name="Dougan E. K."/>
            <person name="Rhodes N."/>
            <person name="Thang M."/>
            <person name="Chan C."/>
        </authorList>
    </citation>
    <scope>NUCLEOTIDE SEQUENCE</scope>
</reference>
<feature type="transmembrane region" description="Helical" evidence="7">
    <location>
        <begin position="176"/>
        <end position="193"/>
    </location>
</feature>
<comment type="subcellular location">
    <subcellularLocation>
        <location evidence="1">Membrane</location>
        <topology evidence="1">Multi-pass membrane protein</topology>
    </subcellularLocation>
</comment>
<evidence type="ECO:0000256" key="1">
    <source>
        <dbReference type="ARBA" id="ARBA00004141"/>
    </source>
</evidence>
<sequence>DQPAMPEEEDSDPPLCPQSAAPDEHALVSAQATGAESPDGEKKNSIYGQLFATNRTRSTISKGQRKSEKGDQNGQEVRDSWAAAEMLQLTGEDKIMGRFDTVIGVMVLLNAFSMAVNLECVGAQSAVTLGRTAGLGVCETAPFLEFLEHFFAMVFGIELIYRLYRIRCAYFREPWNWLDFMLVVIAVFDLYVMDALLADTPAHNATTLRVFRVVKLARVLRIARALHLFRGLRVLVKACSSFLPSLSWSMALLGLCMLSSGLLIGNLLQDFIIDESQDADNRDWIWLHYGTSFRAIYTMYEITFAGNWGIYARPVIEHVSKFYAIFFVLYITFVVFAVIRVITAIFLRETLEAANNDAELMVQEGLRRKATYIHKLEAIFNAIDESQDGLIDEDELNELFMDSRVTTYLETLEIDVMQSSALFHLLANSDGQITCADFIDGILRCKGPARAIDQIMMEKNVRRLEEQIKAMMGALETAEIIARRPSRPSQNRPARRMIDDQITLLATAKVTDVQRFA</sequence>
<dbReference type="Gene3D" id="1.20.120.350">
    <property type="entry name" value="Voltage-gated potassium channels. Chain C"/>
    <property type="match status" value="1"/>
</dbReference>
<organism evidence="9 10">
    <name type="scientific">Symbiodinium natans</name>
    <dbReference type="NCBI Taxonomy" id="878477"/>
    <lineage>
        <taxon>Eukaryota</taxon>
        <taxon>Sar</taxon>
        <taxon>Alveolata</taxon>
        <taxon>Dinophyceae</taxon>
        <taxon>Suessiales</taxon>
        <taxon>Symbiodiniaceae</taxon>
        <taxon>Symbiodinium</taxon>
    </lineage>
</organism>
<dbReference type="PROSITE" id="PS00018">
    <property type="entry name" value="EF_HAND_1"/>
    <property type="match status" value="1"/>
</dbReference>
<dbReference type="GO" id="GO:0005248">
    <property type="term" value="F:voltage-gated sodium channel activity"/>
    <property type="evidence" value="ECO:0007669"/>
    <property type="project" value="TreeGrafter"/>
</dbReference>
<dbReference type="SUPFAM" id="SSF47473">
    <property type="entry name" value="EF-hand"/>
    <property type="match status" value="1"/>
</dbReference>
<evidence type="ECO:0000256" key="3">
    <source>
        <dbReference type="ARBA" id="ARBA00022837"/>
    </source>
</evidence>
<dbReference type="PROSITE" id="PS50222">
    <property type="entry name" value="EF_HAND_2"/>
    <property type="match status" value="1"/>
</dbReference>
<dbReference type="InterPro" id="IPR043203">
    <property type="entry name" value="VGCC_Ca_Na"/>
</dbReference>
<dbReference type="OrthoDB" id="431720at2759"/>
<dbReference type="InterPro" id="IPR018247">
    <property type="entry name" value="EF_Hand_1_Ca_BS"/>
</dbReference>
<comment type="caution">
    <text evidence="9">The sequence shown here is derived from an EMBL/GenBank/DDBJ whole genome shotgun (WGS) entry which is preliminary data.</text>
</comment>
<accession>A0A812KH01</accession>
<dbReference type="InterPro" id="IPR005821">
    <property type="entry name" value="Ion_trans_dom"/>
</dbReference>
<feature type="domain" description="EF-hand" evidence="8">
    <location>
        <begin position="371"/>
        <end position="406"/>
    </location>
</feature>
<feature type="transmembrane region" description="Helical" evidence="7">
    <location>
        <begin position="102"/>
        <end position="126"/>
    </location>
</feature>
<keyword evidence="4 7" id="KW-1133">Transmembrane helix</keyword>
<feature type="compositionally biased region" description="Polar residues" evidence="6">
    <location>
        <begin position="51"/>
        <end position="62"/>
    </location>
</feature>
<feature type="transmembrane region" description="Helical" evidence="7">
    <location>
        <begin position="322"/>
        <end position="347"/>
    </location>
</feature>
<evidence type="ECO:0000313" key="9">
    <source>
        <dbReference type="EMBL" id="CAE7223816.1"/>
    </source>
</evidence>
<dbReference type="Proteomes" id="UP000604046">
    <property type="component" value="Unassembled WGS sequence"/>
</dbReference>
<feature type="region of interest" description="Disordered" evidence="6">
    <location>
        <begin position="1"/>
        <end position="77"/>
    </location>
</feature>
<feature type="compositionally biased region" description="Basic and acidic residues" evidence="6">
    <location>
        <begin position="65"/>
        <end position="77"/>
    </location>
</feature>
<evidence type="ECO:0000313" key="10">
    <source>
        <dbReference type="Proteomes" id="UP000604046"/>
    </source>
</evidence>
<dbReference type="SUPFAM" id="SSF81324">
    <property type="entry name" value="Voltage-gated potassium channels"/>
    <property type="match status" value="1"/>
</dbReference>
<dbReference type="InterPro" id="IPR002048">
    <property type="entry name" value="EF_hand_dom"/>
</dbReference>
<evidence type="ECO:0000259" key="8">
    <source>
        <dbReference type="PROSITE" id="PS50222"/>
    </source>
</evidence>
<dbReference type="GO" id="GO:0005509">
    <property type="term" value="F:calcium ion binding"/>
    <property type="evidence" value="ECO:0007669"/>
    <property type="project" value="InterPro"/>
</dbReference>
<gene>
    <name evidence="9" type="primary">NaCP60E</name>
    <name evidence="9" type="ORF">SNAT2548_LOCUS8472</name>
</gene>
<dbReference type="PANTHER" id="PTHR10037:SF62">
    <property type="entry name" value="SODIUM CHANNEL PROTEIN 60E"/>
    <property type="match status" value="1"/>
</dbReference>
<keyword evidence="10" id="KW-1185">Reference proteome</keyword>
<dbReference type="AlphaFoldDB" id="A0A812KH01"/>
<evidence type="ECO:0000256" key="2">
    <source>
        <dbReference type="ARBA" id="ARBA00022692"/>
    </source>
</evidence>
<proteinExistence type="predicted"/>
<dbReference type="Gene3D" id="1.10.238.10">
    <property type="entry name" value="EF-hand"/>
    <property type="match status" value="1"/>
</dbReference>
<evidence type="ECO:0000256" key="4">
    <source>
        <dbReference type="ARBA" id="ARBA00022989"/>
    </source>
</evidence>